<keyword evidence="14" id="KW-1185">Reference proteome</keyword>
<feature type="domain" description="Ribosomal RNA small subunit methyltransferase E PUA-like" evidence="12">
    <location>
        <begin position="18"/>
        <end position="64"/>
    </location>
</feature>
<gene>
    <name evidence="13" type="primary">rsmE</name>
    <name evidence="13" type="ORF">GURASL_01820</name>
</gene>
<evidence type="ECO:0000256" key="10">
    <source>
        <dbReference type="PIRNR" id="PIRNR015601"/>
    </source>
</evidence>
<keyword evidence="5 10" id="KW-0489">Methyltransferase</keyword>
<dbReference type="EMBL" id="AP027151">
    <property type="protein sequence ID" value="BDV41259.1"/>
    <property type="molecule type" value="Genomic_DNA"/>
</dbReference>
<dbReference type="SUPFAM" id="SSF88697">
    <property type="entry name" value="PUA domain-like"/>
    <property type="match status" value="1"/>
</dbReference>
<dbReference type="InterPro" id="IPR046887">
    <property type="entry name" value="RsmE_PUA-like"/>
</dbReference>
<evidence type="ECO:0000256" key="9">
    <source>
        <dbReference type="ARBA" id="ARBA00047944"/>
    </source>
</evidence>
<evidence type="ECO:0000313" key="13">
    <source>
        <dbReference type="EMBL" id="BDV41259.1"/>
    </source>
</evidence>
<dbReference type="CDD" id="cd18084">
    <property type="entry name" value="RsmE-like"/>
    <property type="match status" value="1"/>
</dbReference>
<dbReference type="EC" id="2.1.1.193" evidence="10"/>
<dbReference type="NCBIfam" id="NF008692">
    <property type="entry name" value="PRK11713.1-5"/>
    <property type="match status" value="1"/>
</dbReference>
<dbReference type="PANTHER" id="PTHR30027">
    <property type="entry name" value="RIBOSOMAL RNA SMALL SUBUNIT METHYLTRANSFERASE E"/>
    <property type="match status" value="1"/>
</dbReference>
<evidence type="ECO:0000256" key="7">
    <source>
        <dbReference type="ARBA" id="ARBA00022691"/>
    </source>
</evidence>
<evidence type="ECO:0000256" key="1">
    <source>
        <dbReference type="ARBA" id="ARBA00004496"/>
    </source>
</evidence>
<comment type="function">
    <text evidence="8 10">Specifically methylates the N3 position of the uracil ring of uridine 1498 (m3U1498) in 16S rRNA. Acts on the fully assembled 30S ribosomal subunit.</text>
</comment>
<evidence type="ECO:0000259" key="12">
    <source>
        <dbReference type="Pfam" id="PF20260"/>
    </source>
</evidence>
<dbReference type="InterPro" id="IPR046886">
    <property type="entry name" value="RsmE_MTase_dom"/>
</dbReference>
<dbReference type="InterPro" id="IPR029028">
    <property type="entry name" value="Alpha/beta_knot_MTases"/>
</dbReference>
<comment type="catalytic activity">
    <reaction evidence="9 10">
        <text>uridine(1498) in 16S rRNA + S-adenosyl-L-methionine = N(3)-methyluridine(1498) in 16S rRNA + S-adenosyl-L-homocysteine + H(+)</text>
        <dbReference type="Rhea" id="RHEA:42920"/>
        <dbReference type="Rhea" id="RHEA-COMP:10283"/>
        <dbReference type="Rhea" id="RHEA-COMP:10284"/>
        <dbReference type="ChEBI" id="CHEBI:15378"/>
        <dbReference type="ChEBI" id="CHEBI:57856"/>
        <dbReference type="ChEBI" id="CHEBI:59789"/>
        <dbReference type="ChEBI" id="CHEBI:65315"/>
        <dbReference type="ChEBI" id="CHEBI:74502"/>
        <dbReference type="EC" id="2.1.1.193"/>
    </reaction>
</comment>
<dbReference type="GO" id="GO:0032259">
    <property type="term" value="P:methylation"/>
    <property type="evidence" value="ECO:0007669"/>
    <property type="project" value="UniProtKB-KW"/>
</dbReference>
<dbReference type="Gene3D" id="3.40.1280.10">
    <property type="match status" value="1"/>
</dbReference>
<evidence type="ECO:0000256" key="3">
    <source>
        <dbReference type="ARBA" id="ARBA00022490"/>
    </source>
</evidence>
<dbReference type="GO" id="GO:0008168">
    <property type="term" value="F:methyltransferase activity"/>
    <property type="evidence" value="ECO:0007669"/>
    <property type="project" value="UniProtKB-KW"/>
</dbReference>
<evidence type="ECO:0000256" key="6">
    <source>
        <dbReference type="ARBA" id="ARBA00022679"/>
    </source>
</evidence>
<feature type="domain" description="Ribosomal RNA small subunit methyltransferase E methyltransferase" evidence="11">
    <location>
        <begin position="76"/>
        <end position="239"/>
    </location>
</feature>
<dbReference type="Pfam" id="PF04452">
    <property type="entry name" value="Methyltrans_RNA"/>
    <property type="match status" value="1"/>
</dbReference>
<keyword evidence="6 10" id="KW-0808">Transferase</keyword>
<accession>A0ABN6VM91</accession>
<keyword evidence="7 10" id="KW-0949">S-adenosyl-L-methionine</keyword>
<dbReference type="Proteomes" id="UP001317705">
    <property type="component" value="Chromosome"/>
</dbReference>
<dbReference type="NCBIfam" id="TIGR00046">
    <property type="entry name" value="RsmE family RNA methyltransferase"/>
    <property type="match status" value="1"/>
</dbReference>
<dbReference type="SUPFAM" id="SSF75217">
    <property type="entry name" value="alpha/beta knot"/>
    <property type="match status" value="1"/>
</dbReference>
<keyword evidence="4 10" id="KW-0698">rRNA processing</keyword>
<dbReference type="Pfam" id="PF20260">
    <property type="entry name" value="PUA_4"/>
    <property type="match status" value="1"/>
</dbReference>
<protein>
    <recommendedName>
        <fullName evidence="10">Ribosomal RNA small subunit methyltransferase E</fullName>
        <ecNumber evidence="10">2.1.1.193</ecNumber>
    </recommendedName>
</protein>
<comment type="subcellular location">
    <subcellularLocation>
        <location evidence="1 10">Cytoplasm</location>
    </subcellularLocation>
</comment>
<dbReference type="InterPro" id="IPR015947">
    <property type="entry name" value="PUA-like_sf"/>
</dbReference>
<proteinExistence type="inferred from homology"/>
<organism evidence="13 14">
    <name type="scientific">Geotalea uraniireducens</name>
    <dbReference type="NCBI Taxonomy" id="351604"/>
    <lineage>
        <taxon>Bacteria</taxon>
        <taxon>Pseudomonadati</taxon>
        <taxon>Thermodesulfobacteriota</taxon>
        <taxon>Desulfuromonadia</taxon>
        <taxon>Geobacterales</taxon>
        <taxon>Geobacteraceae</taxon>
        <taxon>Geotalea</taxon>
    </lineage>
</organism>
<dbReference type="PANTHER" id="PTHR30027:SF3">
    <property type="entry name" value="16S RRNA (URACIL(1498)-N(3))-METHYLTRANSFERASE"/>
    <property type="match status" value="1"/>
</dbReference>
<sequence>MRRFVAPDLDLSGNAVQIEGALFRHIARVLRLKIGTPLVLADGSGGECRGTIREIGRSSLLVGIEERVIPATSADEVWVTLFQGLPKGDKMELILQKCTELGVSEVIPFQSARSVSRVTGERMEEKVSRWRRIAVEAARQAGRRTIPEVRFAATLAEALRTADQELKLLLWEAEETVTLKKVLSAAATPARIAIIVGPEGGISPDEAAVAISAGFTPVTLGKRILRTETAGVAAMAILQYEFGDLGNAREESEMAKPARPAAEKKP</sequence>
<dbReference type="InterPro" id="IPR006700">
    <property type="entry name" value="RsmE"/>
</dbReference>
<keyword evidence="3 10" id="KW-0963">Cytoplasm</keyword>
<comment type="similarity">
    <text evidence="2 10">Belongs to the RNA methyltransferase RsmE family.</text>
</comment>
<evidence type="ECO:0000256" key="2">
    <source>
        <dbReference type="ARBA" id="ARBA00005528"/>
    </source>
</evidence>
<evidence type="ECO:0000256" key="8">
    <source>
        <dbReference type="ARBA" id="ARBA00025699"/>
    </source>
</evidence>
<evidence type="ECO:0000256" key="4">
    <source>
        <dbReference type="ARBA" id="ARBA00022552"/>
    </source>
</evidence>
<evidence type="ECO:0000313" key="14">
    <source>
        <dbReference type="Proteomes" id="UP001317705"/>
    </source>
</evidence>
<dbReference type="PIRSF" id="PIRSF015601">
    <property type="entry name" value="MTase_slr0722"/>
    <property type="match status" value="1"/>
</dbReference>
<reference evidence="13 14" key="1">
    <citation type="submission" date="2022-12" db="EMBL/GenBank/DDBJ databases">
        <title>Polyphasic characterization of Geotalea uranireducens NIT-SL11 newly isolated from a complex of sewage sludge and microbially reduced graphene oxide.</title>
        <authorList>
            <person name="Xie L."/>
            <person name="Yoshida N."/>
            <person name="Meng L."/>
        </authorList>
    </citation>
    <scope>NUCLEOTIDE SEQUENCE [LARGE SCALE GENOMIC DNA]</scope>
    <source>
        <strain evidence="13 14">NIT-SL11</strain>
    </source>
</reference>
<evidence type="ECO:0000256" key="5">
    <source>
        <dbReference type="ARBA" id="ARBA00022603"/>
    </source>
</evidence>
<dbReference type="InterPro" id="IPR029026">
    <property type="entry name" value="tRNA_m1G_MTases_N"/>
</dbReference>
<name>A0ABN6VM91_9BACT</name>
<dbReference type="NCBIfam" id="NF008709">
    <property type="entry name" value="PRK11713.7-4"/>
    <property type="match status" value="1"/>
</dbReference>
<evidence type="ECO:0000259" key="11">
    <source>
        <dbReference type="Pfam" id="PF04452"/>
    </source>
</evidence>